<dbReference type="GO" id="GO:0008233">
    <property type="term" value="F:peptidase activity"/>
    <property type="evidence" value="ECO:0007669"/>
    <property type="project" value="UniProtKB-KW"/>
</dbReference>
<keyword evidence="1" id="KW-0645">Protease</keyword>
<dbReference type="AlphaFoldDB" id="A0A395XD08"/>
<protein>
    <submittedName>
        <fullName evidence="1">Serine protease</fullName>
    </submittedName>
</protein>
<dbReference type="Gene3D" id="2.40.10.120">
    <property type="match status" value="1"/>
</dbReference>
<evidence type="ECO:0000313" key="2">
    <source>
        <dbReference type="EMBL" id="RHK96760.1"/>
    </source>
</evidence>
<dbReference type="RefSeq" id="WP_117627523.1">
    <property type="nucleotide sequence ID" value="NZ_CABJDZ010000002.1"/>
</dbReference>
<organism evidence="1 3">
    <name type="scientific">Blautia obeum</name>
    <dbReference type="NCBI Taxonomy" id="40520"/>
    <lineage>
        <taxon>Bacteria</taxon>
        <taxon>Bacillati</taxon>
        <taxon>Bacillota</taxon>
        <taxon>Clostridia</taxon>
        <taxon>Lachnospirales</taxon>
        <taxon>Lachnospiraceae</taxon>
        <taxon>Blautia</taxon>
    </lineage>
</organism>
<name>A0A395XD08_9FIRM</name>
<proteinExistence type="predicted"/>
<dbReference type="EMBL" id="QRZI01000001">
    <property type="protein sequence ID" value="RGV66354.1"/>
    <property type="molecule type" value="Genomic_DNA"/>
</dbReference>
<keyword evidence="1" id="KW-0378">Hydrolase</keyword>
<evidence type="ECO:0000313" key="4">
    <source>
        <dbReference type="Proteomes" id="UP000284267"/>
    </source>
</evidence>
<gene>
    <name evidence="2" type="ORF">DW040_06065</name>
    <name evidence="1" type="ORF">DWW07_01285</name>
</gene>
<dbReference type="SUPFAM" id="SSF50494">
    <property type="entry name" value="Trypsin-like serine proteases"/>
    <property type="match status" value="1"/>
</dbReference>
<evidence type="ECO:0000313" key="1">
    <source>
        <dbReference type="EMBL" id="RGV66354.1"/>
    </source>
</evidence>
<dbReference type="Proteomes" id="UP000265828">
    <property type="component" value="Unassembled WGS sequence"/>
</dbReference>
<evidence type="ECO:0000313" key="3">
    <source>
        <dbReference type="Proteomes" id="UP000265828"/>
    </source>
</evidence>
<dbReference type="EMBL" id="QROE01000002">
    <property type="protein sequence ID" value="RHK96760.1"/>
    <property type="molecule type" value="Genomic_DNA"/>
</dbReference>
<reference evidence="3 4" key="1">
    <citation type="submission" date="2018-08" db="EMBL/GenBank/DDBJ databases">
        <title>A genome reference for cultivated species of the human gut microbiota.</title>
        <authorList>
            <person name="Zou Y."/>
            <person name="Xue W."/>
            <person name="Luo G."/>
        </authorList>
    </citation>
    <scope>NUCLEOTIDE SEQUENCE [LARGE SCALE GENOMIC DNA]</scope>
    <source>
        <strain evidence="1 3">AF14-23</strain>
        <strain evidence="2 4">AF39-4</strain>
    </source>
</reference>
<sequence length="260" mass="28997">MEINDIGTQLLYTTVPIYAQNDDKTLSTGTGFLFSIRESETESIPLLITNYHVLKDAVVGFVELHIGEKGFPTDRTIRVQFDKSIINGNKLGDLDLIAVPLAGTFNDFQNRNIETFFRTVDQNMIPSKEQVDNLSAIEDITFIGYPSGLYDEKNKISIIRQGITATPIWNNFKGEDVFLIDAGVFPGSSGSPVFIYNHGTYPVKDGIALGNRLLFVGVLSQTMLRDNATGKSYLNLGKVINSRAMYRELKKFIQRIKGTI</sequence>
<dbReference type="GO" id="GO:0006508">
    <property type="term" value="P:proteolysis"/>
    <property type="evidence" value="ECO:0007669"/>
    <property type="project" value="UniProtKB-KW"/>
</dbReference>
<dbReference type="Proteomes" id="UP000284267">
    <property type="component" value="Unassembled WGS sequence"/>
</dbReference>
<dbReference type="Pfam" id="PF13365">
    <property type="entry name" value="Trypsin_2"/>
    <property type="match status" value="1"/>
</dbReference>
<comment type="caution">
    <text evidence="1">The sequence shown here is derived from an EMBL/GenBank/DDBJ whole genome shotgun (WGS) entry which is preliminary data.</text>
</comment>
<accession>A0A395XD08</accession>
<dbReference type="InterPro" id="IPR009003">
    <property type="entry name" value="Peptidase_S1_PA"/>
</dbReference>